<proteinExistence type="predicted"/>
<gene>
    <name evidence="2" type="ORF">R1flu_004472</name>
</gene>
<organism evidence="2 3">
    <name type="scientific">Riccia fluitans</name>
    <dbReference type="NCBI Taxonomy" id="41844"/>
    <lineage>
        <taxon>Eukaryota</taxon>
        <taxon>Viridiplantae</taxon>
        <taxon>Streptophyta</taxon>
        <taxon>Embryophyta</taxon>
        <taxon>Marchantiophyta</taxon>
        <taxon>Marchantiopsida</taxon>
        <taxon>Marchantiidae</taxon>
        <taxon>Marchantiales</taxon>
        <taxon>Ricciaceae</taxon>
        <taxon>Riccia</taxon>
    </lineage>
</organism>
<evidence type="ECO:0000313" key="3">
    <source>
        <dbReference type="Proteomes" id="UP001605036"/>
    </source>
</evidence>
<comment type="caution">
    <text evidence="2">The sequence shown here is derived from an EMBL/GenBank/DDBJ whole genome shotgun (WGS) entry which is preliminary data.</text>
</comment>
<keyword evidence="3" id="KW-1185">Reference proteome</keyword>
<protein>
    <recommendedName>
        <fullName evidence="4">Transposase</fullName>
    </recommendedName>
</protein>
<evidence type="ECO:0000256" key="1">
    <source>
        <dbReference type="SAM" id="MobiDB-lite"/>
    </source>
</evidence>
<reference evidence="2 3" key="1">
    <citation type="submission" date="2024-09" db="EMBL/GenBank/DDBJ databases">
        <title>Chromosome-scale assembly of Riccia fluitans.</title>
        <authorList>
            <person name="Paukszto L."/>
            <person name="Sawicki J."/>
            <person name="Karawczyk K."/>
            <person name="Piernik-Szablinska J."/>
            <person name="Szczecinska M."/>
            <person name="Mazdziarz M."/>
        </authorList>
    </citation>
    <scope>NUCLEOTIDE SEQUENCE [LARGE SCALE GENOMIC DNA]</scope>
    <source>
        <strain evidence="2">Rf_01</strain>
        <tissue evidence="2">Aerial parts of the thallus</tissue>
    </source>
</reference>
<feature type="compositionally biased region" description="Polar residues" evidence="1">
    <location>
        <begin position="158"/>
        <end position="173"/>
    </location>
</feature>
<dbReference type="EMBL" id="JBHFFA010000003">
    <property type="protein sequence ID" value="KAL2632993.1"/>
    <property type="molecule type" value="Genomic_DNA"/>
</dbReference>
<feature type="region of interest" description="Disordered" evidence="1">
    <location>
        <begin position="151"/>
        <end position="181"/>
    </location>
</feature>
<name>A0ABD1YQZ3_9MARC</name>
<dbReference type="Proteomes" id="UP001605036">
    <property type="component" value="Unassembled WGS sequence"/>
</dbReference>
<evidence type="ECO:0008006" key="4">
    <source>
        <dbReference type="Google" id="ProtNLM"/>
    </source>
</evidence>
<evidence type="ECO:0000313" key="2">
    <source>
        <dbReference type="EMBL" id="KAL2632993.1"/>
    </source>
</evidence>
<accession>A0ABD1YQZ3</accession>
<sequence>MGFPGCIGLIDGTLIKLSQRPRDDGETYYDRKGDCAINAGPRCGGECNIRDFLTTVSTFSETQDILLTSGCRDEWTNDNGPIELDDGEVVPPPRPLAEERELIRRGVKLRAEDIMPSAMDHRSSTTWATQASSIPRAVCFQLHRRSASSSSLSSVSSNVTRQAASPVSETGNSLLWPVMGK</sequence>
<dbReference type="AlphaFoldDB" id="A0ABD1YQZ3"/>